<dbReference type="Pfam" id="PF02836">
    <property type="entry name" value="Glyco_hydro_2_C"/>
    <property type="match status" value="1"/>
</dbReference>
<accession>A0A379MSI2</accession>
<keyword evidence="5 11" id="KW-0326">Glycosidase</keyword>
<dbReference type="Gene3D" id="2.60.40.10">
    <property type="entry name" value="Immunoglobulins"/>
    <property type="match status" value="2"/>
</dbReference>
<feature type="chain" id="PRO_5016945731" description="beta-galactosidase" evidence="6">
    <location>
        <begin position="20"/>
        <end position="694"/>
    </location>
</feature>
<dbReference type="InterPro" id="IPR013783">
    <property type="entry name" value="Ig-like_fold"/>
</dbReference>
<name>A0A379MSI2_9BACT</name>
<dbReference type="STRING" id="880526.GCA_000427365_02210"/>
<reference evidence="11 12" key="1">
    <citation type="submission" date="2018-06" db="EMBL/GenBank/DDBJ databases">
        <authorList>
            <consortium name="Pathogen Informatics"/>
            <person name="Doyle S."/>
        </authorList>
    </citation>
    <scope>NUCLEOTIDE SEQUENCE [LARGE SCALE GENOMIC DNA]</scope>
    <source>
        <strain evidence="11 12">NCTC11190</strain>
    </source>
</reference>
<feature type="domain" description="Glycoside hydrolase family 2 immunoglobulin-like beta-sandwich" evidence="7">
    <location>
        <begin position="245"/>
        <end position="354"/>
    </location>
</feature>
<dbReference type="GO" id="GO:0005990">
    <property type="term" value="P:lactose catabolic process"/>
    <property type="evidence" value="ECO:0007669"/>
    <property type="project" value="TreeGrafter"/>
</dbReference>
<evidence type="ECO:0000259" key="8">
    <source>
        <dbReference type="Pfam" id="PF02836"/>
    </source>
</evidence>
<evidence type="ECO:0000259" key="7">
    <source>
        <dbReference type="Pfam" id="PF00703"/>
    </source>
</evidence>
<dbReference type="SUPFAM" id="SSF49785">
    <property type="entry name" value="Galactose-binding domain-like"/>
    <property type="match status" value="1"/>
</dbReference>
<dbReference type="GO" id="GO:0009341">
    <property type="term" value="C:beta-galactosidase complex"/>
    <property type="evidence" value="ECO:0007669"/>
    <property type="project" value="TreeGrafter"/>
</dbReference>
<dbReference type="InterPro" id="IPR006102">
    <property type="entry name" value="Ig-like_GH2"/>
</dbReference>
<evidence type="ECO:0000256" key="6">
    <source>
        <dbReference type="SAM" id="SignalP"/>
    </source>
</evidence>
<evidence type="ECO:0000256" key="4">
    <source>
        <dbReference type="ARBA" id="ARBA00022801"/>
    </source>
</evidence>
<protein>
    <recommendedName>
        <fullName evidence="3">beta-galactosidase</fullName>
        <ecNumber evidence="3">3.2.1.23</ecNumber>
    </recommendedName>
</protein>
<dbReference type="Pfam" id="PF16353">
    <property type="entry name" value="LacZ_4"/>
    <property type="match status" value="1"/>
</dbReference>
<evidence type="ECO:0000256" key="3">
    <source>
        <dbReference type="ARBA" id="ARBA00012756"/>
    </source>
</evidence>
<dbReference type="SUPFAM" id="SSF51445">
    <property type="entry name" value="(Trans)glycosidases"/>
    <property type="match status" value="1"/>
</dbReference>
<feature type="domain" description="Beta-galactosidase" evidence="10">
    <location>
        <begin position="625"/>
        <end position="673"/>
    </location>
</feature>
<evidence type="ECO:0000256" key="2">
    <source>
        <dbReference type="ARBA" id="ARBA00007401"/>
    </source>
</evidence>
<dbReference type="InterPro" id="IPR006103">
    <property type="entry name" value="Glyco_hydro_2_cat"/>
</dbReference>
<comment type="similarity">
    <text evidence="2">Belongs to the glycosyl hydrolase 2 family.</text>
</comment>
<dbReference type="Pfam" id="PF00703">
    <property type="entry name" value="Glyco_hydro_2"/>
    <property type="match status" value="1"/>
</dbReference>
<dbReference type="Proteomes" id="UP000255233">
    <property type="component" value="Unassembled WGS sequence"/>
</dbReference>
<dbReference type="InterPro" id="IPR006104">
    <property type="entry name" value="Glyco_hydro_2_N"/>
</dbReference>
<gene>
    <name evidence="11" type="primary">lacZ_5</name>
    <name evidence="11" type="ORF">NCTC11190_01609</name>
</gene>
<dbReference type="PANTHER" id="PTHR46323:SF2">
    <property type="entry name" value="BETA-GALACTOSIDASE"/>
    <property type="match status" value="1"/>
</dbReference>
<dbReference type="InterPro" id="IPR032312">
    <property type="entry name" value="LacZ_4"/>
</dbReference>
<dbReference type="SUPFAM" id="SSF49303">
    <property type="entry name" value="beta-Galactosidase/glucuronidase domain"/>
    <property type="match status" value="2"/>
</dbReference>
<keyword evidence="6" id="KW-0732">Signal</keyword>
<dbReference type="InterPro" id="IPR006101">
    <property type="entry name" value="Glyco_hydro_2"/>
</dbReference>
<dbReference type="Gene3D" id="2.60.120.260">
    <property type="entry name" value="Galactose-binding domain-like"/>
    <property type="match status" value="1"/>
</dbReference>
<evidence type="ECO:0000256" key="5">
    <source>
        <dbReference type="ARBA" id="ARBA00023295"/>
    </source>
</evidence>
<dbReference type="Gene3D" id="3.20.20.80">
    <property type="entry name" value="Glycosidases"/>
    <property type="match status" value="1"/>
</dbReference>
<dbReference type="AlphaFoldDB" id="A0A379MSI2"/>
<dbReference type="EMBL" id="UGVL01000001">
    <property type="protein sequence ID" value="SUE34386.1"/>
    <property type="molecule type" value="Genomic_DNA"/>
</dbReference>
<evidence type="ECO:0000313" key="12">
    <source>
        <dbReference type="Proteomes" id="UP000255233"/>
    </source>
</evidence>
<dbReference type="InterPro" id="IPR017853">
    <property type="entry name" value="GH"/>
</dbReference>
<dbReference type="PRINTS" id="PR00132">
    <property type="entry name" value="GLHYDRLASE2"/>
</dbReference>
<evidence type="ECO:0000259" key="10">
    <source>
        <dbReference type="Pfam" id="PF16353"/>
    </source>
</evidence>
<dbReference type="InterPro" id="IPR008979">
    <property type="entry name" value="Galactose-bd-like_sf"/>
</dbReference>
<evidence type="ECO:0000313" key="11">
    <source>
        <dbReference type="EMBL" id="SUE34386.1"/>
    </source>
</evidence>
<feature type="domain" description="Glycosyl hydrolases family 2 sugar binding" evidence="9">
    <location>
        <begin position="64"/>
        <end position="242"/>
    </location>
</feature>
<dbReference type="EC" id="3.2.1.23" evidence="3"/>
<evidence type="ECO:0000256" key="1">
    <source>
        <dbReference type="ARBA" id="ARBA00001412"/>
    </source>
</evidence>
<comment type="catalytic activity">
    <reaction evidence="1">
        <text>Hydrolysis of terminal non-reducing beta-D-galactose residues in beta-D-galactosides.</text>
        <dbReference type="EC" id="3.2.1.23"/>
    </reaction>
</comment>
<proteinExistence type="inferred from homology"/>
<organism evidence="11 12">
    <name type="scientific">Rikenella microfusus</name>
    <dbReference type="NCBI Taxonomy" id="28139"/>
    <lineage>
        <taxon>Bacteria</taxon>
        <taxon>Pseudomonadati</taxon>
        <taxon>Bacteroidota</taxon>
        <taxon>Bacteroidia</taxon>
        <taxon>Bacteroidales</taxon>
        <taxon>Rikenellaceae</taxon>
        <taxon>Rikenella</taxon>
    </lineage>
</organism>
<dbReference type="PANTHER" id="PTHR46323">
    <property type="entry name" value="BETA-GALACTOSIDASE"/>
    <property type="match status" value="1"/>
</dbReference>
<evidence type="ECO:0000259" key="9">
    <source>
        <dbReference type="Pfam" id="PF02837"/>
    </source>
</evidence>
<dbReference type="InterPro" id="IPR036156">
    <property type="entry name" value="Beta-gal/glucu_dom_sf"/>
</dbReference>
<feature type="domain" description="Glycoside hydrolase family 2 catalytic" evidence="8">
    <location>
        <begin position="356"/>
        <end position="526"/>
    </location>
</feature>
<feature type="signal peptide" evidence="6">
    <location>
        <begin position="1"/>
        <end position="19"/>
    </location>
</feature>
<dbReference type="InterPro" id="IPR050347">
    <property type="entry name" value="Bact_Beta-galactosidase"/>
</dbReference>
<dbReference type="OrthoDB" id="1002534at2"/>
<dbReference type="RefSeq" id="WP_037291946.1">
    <property type="nucleotide sequence ID" value="NZ_UGVL01000001.1"/>
</dbReference>
<sequence>MKRFFVAIALFSAVYGACAGPKKHVAPYAVSGGQELPRTVFVSYRNLQDAILNDFDSSQYYVGLNGEWSFRLFASEEALPEQLAGNTEALEQLVEGWKTVTLPGAWELDGHGGEGAAVFASRVYDFAETERQVRPPHLPGKTPVAVYVRKFTVPFDLFDKAHFLHIGAAKAGVKVYVNGKEVGFSRKDSKNPVEFDVTKYVNEGRNWVAVVVPQFTEASYLEGWQDWRLSGINRDVFLFAQPKIRMRDYLVQTTLDPTYTNGLLETAMLLKTQLLNPFPVTVYYDLYDPQGKLVNSNFRDVEVGMRVEDTVRFTASIPNVAKWTAEQPNLYTILYRIKREGRFTEYVACRVGFRTVETEGERFLINGEPVVFKGVNLAEHMPQTGNVVDTAQMRRMLTEMKFSGVNAVRTDGYPMPYSFYQLCDELGFYVCDVADIDAWGLGTNLNKGGTISNDPAWREAYLARIDAMYERNKNHPSVVMWSLGDRSGNGYNMYQGYLMLKSKEWTRPVVYNGAAKEWNTDVYCPDYPESAENGSGRPLVPSRTTFDPVWWTTPGLQGAFLERWNDMSLSASVPGGKFILSDDYERTSAAGGKVGLEAMSQNERLRALFANVAITQVDASKGIYEFENRLQFTDLEEFTVSYRLTNGSKVVREGIVSVSAAPGESVQVQLPGTGSVGKGRKLTVTVGNIARAEF</sequence>
<keyword evidence="4 11" id="KW-0378">Hydrolase</keyword>
<keyword evidence="12" id="KW-1185">Reference proteome</keyword>
<dbReference type="Pfam" id="PF02837">
    <property type="entry name" value="Glyco_hydro_2_N"/>
    <property type="match status" value="1"/>
</dbReference>
<dbReference type="GO" id="GO:0004565">
    <property type="term" value="F:beta-galactosidase activity"/>
    <property type="evidence" value="ECO:0007669"/>
    <property type="project" value="UniProtKB-EC"/>
</dbReference>